<gene>
    <name evidence="1" type="ORF">J2Z20_000479</name>
</gene>
<keyword evidence="2" id="KW-1185">Reference proteome</keyword>
<dbReference type="EMBL" id="JAGGKP010000001">
    <property type="protein sequence ID" value="MBP1935618.1"/>
    <property type="molecule type" value="Genomic_DNA"/>
</dbReference>
<accession>A0ABS4GZB5</accession>
<comment type="caution">
    <text evidence="1">The sequence shown here is derived from an EMBL/GenBank/DDBJ whole genome shotgun (WGS) entry which is preliminary data.</text>
</comment>
<dbReference type="RefSeq" id="WP_209845014.1">
    <property type="nucleotide sequence ID" value="NZ_CBCRVE010000001.1"/>
</dbReference>
<protein>
    <submittedName>
        <fullName evidence="1">Uncharacterized protein</fullName>
    </submittedName>
</protein>
<name>A0ABS4GZB5_9BACL</name>
<sequence>MKKTGRMTHVKYTKEDIAELQNASVKVHHIYTKALSLIQQYLPDSLWYNVFGVLPEKIVELRNAEIEAIPAFQQWIQGPKGWKFIGCDLEESEIQNDSFDQGVICNQILQALIWSQYEQIKLLHPILKAETFYSREELETISKYVVPTYYSNIPFVERGTLYKERSGWKFTIKDINAKGPVVYQEYVPVPQMDSQEHQSLNGPLLTGVYVKRNQFFGLGPYVRDTDGHRNYLEVMVQ</sequence>
<proteinExistence type="predicted"/>
<evidence type="ECO:0000313" key="1">
    <source>
        <dbReference type="EMBL" id="MBP1935618.1"/>
    </source>
</evidence>
<dbReference type="Proteomes" id="UP001519273">
    <property type="component" value="Unassembled WGS sequence"/>
</dbReference>
<evidence type="ECO:0000313" key="2">
    <source>
        <dbReference type="Proteomes" id="UP001519273"/>
    </source>
</evidence>
<reference evidence="1 2" key="1">
    <citation type="submission" date="2021-03" db="EMBL/GenBank/DDBJ databases">
        <title>Genomic Encyclopedia of Type Strains, Phase IV (KMG-IV): sequencing the most valuable type-strain genomes for metagenomic binning, comparative biology and taxonomic classification.</title>
        <authorList>
            <person name="Goeker M."/>
        </authorList>
    </citation>
    <scope>NUCLEOTIDE SEQUENCE [LARGE SCALE GENOMIC DNA]</scope>
    <source>
        <strain evidence="1 2">DSM 23491</strain>
    </source>
</reference>
<organism evidence="1 2">
    <name type="scientific">Paenibacillus sediminis</name>
    <dbReference type="NCBI Taxonomy" id="664909"/>
    <lineage>
        <taxon>Bacteria</taxon>
        <taxon>Bacillati</taxon>
        <taxon>Bacillota</taxon>
        <taxon>Bacilli</taxon>
        <taxon>Bacillales</taxon>
        <taxon>Paenibacillaceae</taxon>
        <taxon>Paenibacillus</taxon>
    </lineage>
</organism>